<accession>A0A7W6BXB2</accession>
<sequence length="51" mass="5622">MLARFSRLVSARRRRLASLDAIRHLDARLLADVGLRRAGAGRLVERLPAAG</sequence>
<evidence type="ECO:0000313" key="1">
    <source>
        <dbReference type="EMBL" id="MBB3936400.1"/>
    </source>
</evidence>
<proteinExistence type="predicted"/>
<protein>
    <submittedName>
        <fullName evidence="1">Uncharacterized protein YjiS (DUF1127 family)</fullName>
    </submittedName>
</protein>
<organism evidence="1 2">
    <name type="scientific">Aureimonas phyllosphaerae</name>
    <dbReference type="NCBI Taxonomy" id="1166078"/>
    <lineage>
        <taxon>Bacteria</taxon>
        <taxon>Pseudomonadati</taxon>
        <taxon>Pseudomonadota</taxon>
        <taxon>Alphaproteobacteria</taxon>
        <taxon>Hyphomicrobiales</taxon>
        <taxon>Aurantimonadaceae</taxon>
        <taxon>Aureimonas</taxon>
    </lineage>
</organism>
<gene>
    <name evidence="1" type="ORF">GGR05_002554</name>
</gene>
<evidence type="ECO:0000313" key="2">
    <source>
        <dbReference type="Proteomes" id="UP000531216"/>
    </source>
</evidence>
<dbReference type="Proteomes" id="UP000531216">
    <property type="component" value="Unassembled WGS sequence"/>
</dbReference>
<name>A0A7W6BXB2_9HYPH</name>
<dbReference type="AlphaFoldDB" id="A0A7W6BXB2"/>
<comment type="caution">
    <text evidence="1">The sequence shown here is derived from an EMBL/GenBank/DDBJ whole genome shotgun (WGS) entry which is preliminary data.</text>
</comment>
<dbReference type="RefSeq" id="WP_175526830.1">
    <property type="nucleotide sequence ID" value="NZ_CP181348.1"/>
</dbReference>
<reference evidence="1 2" key="1">
    <citation type="submission" date="2020-08" db="EMBL/GenBank/DDBJ databases">
        <title>Genomic Encyclopedia of Type Strains, Phase IV (KMG-IV): sequencing the most valuable type-strain genomes for metagenomic binning, comparative biology and taxonomic classification.</title>
        <authorList>
            <person name="Goeker M."/>
        </authorList>
    </citation>
    <scope>NUCLEOTIDE SEQUENCE [LARGE SCALE GENOMIC DNA]</scope>
    <source>
        <strain evidence="1 2">DSM 25024</strain>
    </source>
</reference>
<keyword evidence="2" id="KW-1185">Reference proteome</keyword>
<dbReference type="EMBL" id="JACIDO010000005">
    <property type="protein sequence ID" value="MBB3936400.1"/>
    <property type="molecule type" value="Genomic_DNA"/>
</dbReference>